<reference evidence="1 2" key="1">
    <citation type="journal article" date="2013" name="Genome Biol.">
        <title>Genome of Acanthamoeba castellanii highlights extensive lateral gene transfer and early evolution of tyrosine kinase signaling.</title>
        <authorList>
            <person name="Clarke M."/>
            <person name="Lohan A.J."/>
            <person name="Liu B."/>
            <person name="Lagkouvardos I."/>
            <person name="Roy S."/>
            <person name="Zafar N."/>
            <person name="Bertelli C."/>
            <person name="Schilde C."/>
            <person name="Kianianmomeni A."/>
            <person name="Burglin T.R."/>
            <person name="Frech C."/>
            <person name="Turcotte B."/>
            <person name="Kopec K.O."/>
            <person name="Synnott J.M."/>
            <person name="Choo C."/>
            <person name="Paponov I."/>
            <person name="Finkler A."/>
            <person name="Soon Heng Tan C."/>
            <person name="Hutchins A.P."/>
            <person name="Weinmeier T."/>
            <person name="Rattei T."/>
            <person name="Chu J.S."/>
            <person name="Gimenez G."/>
            <person name="Irimia M."/>
            <person name="Rigden D.J."/>
            <person name="Fitzpatrick D.A."/>
            <person name="Lorenzo-Morales J."/>
            <person name="Bateman A."/>
            <person name="Chiu C.H."/>
            <person name="Tang P."/>
            <person name="Hegemann P."/>
            <person name="Fromm H."/>
            <person name="Raoult D."/>
            <person name="Greub G."/>
            <person name="Miranda-Saavedra D."/>
            <person name="Chen N."/>
            <person name="Nash P."/>
            <person name="Ginger M.L."/>
            <person name="Horn M."/>
            <person name="Schaap P."/>
            <person name="Caler L."/>
            <person name="Loftus B."/>
        </authorList>
    </citation>
    <scope>NUCLEOTIDE SEQUENCE [LARGE SCALE GENOMIC DNA]</scope>
    <source>
        <strain evidence="1 2">Neff</strain>
    </source>
</reference>
<dbReference type="EMBL" id="KB008093">
    <property type="protein sequence ID" value="ELR13387.1"/>
    <property type="molecule type" value="Genomic_DNA"/>
</dbReference>
<organism evidence="1 2">
    <name type="scientific">Acanthamoeba castellanii (strain ATCC 30010 / Neff)</name>
    <dbReference type="NCBI Taxonomy" id="1257118"/>
    <lineage>
        <taxon>Eukaryota</taxon>
        <taxon>Amoebozoa</taxon>
        <taxon>Discosea</taxon>
        <taxon>Longamoebia</taxon>
        <taxon>Centramoebida</taxon>
        <taxon>Acanthamoebidae</taxon>
        <taxon>Acanthamoeba</taxon>
    </lineage>
</organism>
<proteinExistence type="predicted"/>
<name>L8GK24_ACACF</name>
<gene>
    <name evidence="1" type="ORF">ACA1_243170</name>
</gene>
<sequence>MEALDNRKVERKYVKHWVDAGERSAATYLTGPTAEALVRASARLLQKKPSTTPSEDDIRADARSTLADALRLYAETAVLSDEEAIGGFQSALDLFPEDWTGEENEYSALIFVVPIAVHAGRLLRFGDLWTGWRVAKLAVDGISSQ</sequence>
<dbReference type="KEGG" id="acan:ACA1_243170"/>
<dbReference type="VEuPathDB" id="AmoebaDB:ACA1_243170"/>
<keyword evidence="2" id="KW-1185">Reference proteome</keyword>
<dbReference type="Proteomes" id="UP000011083">
    <property type="component" value="Unassembled WGS sequence"/>
</dbReference>
<evidence type="ECO:0000313" key="2">
    <source>
        <dbReference type="Proteomes" id="UP000011083"/>
    </source>
</evidence>
<evidence type="ECO:0000313" key="1">
    <source>
        <dbReference type="EMBL" id="ELR13387.1"/>
    </source>
</evidence>
<accession>L8GK24</accession>
<dbReference type="AlphaFoldDB" id="L8GK24"/>
<dbReference type="RefSeq" id="XP_004335400.1">
    <property type="nucleotide sequence ID" value="XM_004335352.1"/>
</dbReference>
<dbReference type="GeneID" id="14914056"/>
<protein>
    <submittedName>
        <fullName evidence="1">Uncharacterized protein</fullName>
    </submittedName>
</protein>